<dbReference type="CDD" id="cd09274">
    <property type="entry name" value="RNase_HI_RT_Ty3"/>
    <property type="match status" value="1"/>
</dbReference>
<dbReference type="PANTHER" id="PTHR37984">
    <property type="entry name" value="PROTEIN CBG26694"/>
    <property type="match status" value="1"/>
</dbReference>
<dbReference type="GO" id="GO:0004523">
    <property type="term" value="F:RNA-DNA hybrid ribonuclease activity"/>
    <property type="evidence" value="ECO:0007669"/>
    <property type="project" value="InterPro"/>
</dbReference>
<name>A0A2N9FME3_FAGSY</name>
<protein>
    <recommendedName>
        <fullName evidence="8">Integrase catalytic domain-containing protein</fullName>
    </recommendedName>
</protein>
<dbReference type="Pfam" id="PF13456">
    <property type="entry name" value="RVT_3"/>
    <property type="match status" value="1"/>
</dbReference>
<organism evidence="9">
    <name type="scientific">Fagus sylvatica</name>
    <name type="common">Beechnut</name>
    <dbReference type="NCBI Taxonomy" id="28930"/>
    <lineage>
        <taxon>Eukaryota</taxon>
        <taxon>Viridiplantae</taxon>
        <taxon>Streptophyta</taxon>
        <taxon>Embryophyta</taxon>
        <taxon>Tracheophyta</taxon>
        <taxon>Spermatophyta</taxon>
        <taxon>Magnoliopsida</taxon>
        <taxon>eudicotyledons</taxon>
        <taxon>Gunneridae</taxon>
        <taxon>Pentapetalae</taxon>
        <taxon>rosids</taxon>
        <taxon>fabids</taxon>
        <taxon>Fagales</taxon>
        <taxon>Fagaceae</taxon>
        <taxon>Fagus</taxon>
    </lineage>
</organism>
<evidence type="ECO:0000313" key="9">
    <source>
        <dbReference type="EMBL" id="SPC88432.1"/>
    </source>
</evidence>
<proteinExistence type="predicted"/>
<dbReference type="GO" id="GO:0015074">
    <property type="term" value="P:DNA integration"/>
    <property type="evidence" value="ECO:0007669"/>
    <property type="project" value="InterPro"/>
</dbReference>
<dbReference type="EMBL" id="OIVN01000997">
    <property type="protein sequence ID" value="SPC88432.1"/>
    <property type="molecule type" value="Genomic_DNA"/>
</dbReference>
<dbReference type="GO" id="GO:0003676">
    <property type="term" value="F:nucleic acid binding"/>
    <property type="evidence" value="ECO:0007669"/>
    <property type="project" value="InterPro"/>
</dbReference>
<dbReference type="PANTHER" id="PTHR37984:SF5">
    <property type="entry name" value="PROTEIN NYNRIN-LIKE"/>
    <property type="match status" value="1"/>
</dbReference>
<dbReference type="SUPFAM" id="SSF56672">
    <property type="entry name" value="DNA/RNA polymerases"/>
    <property type="match status" value="1"/>
</dbReference>
<accession>A0A2N9FME3</accession>
<dbReference type="InterPro" id="IPR005162">
    <property type="entry name" value="Retrotrans_gag_dom"/>
</dbReference>
<dbReference type="SUPFAM" id="SSF53098">
    <property type="entry name" value="Ribonuclease H-like"/>
    <property type="match status" value="2"/>
</dbReference>
<dbReference type="Gene3D" id="3.30.70.270">
    <property type="match status" value="3"/>
</dbReference>
<keyword evidence="3" id="KW-0540">Nuclease</keyword>
<reference evidence="9" key="1">
    <citation type="submission" date="2018-02" db="EMBL/GenBank/DDBJ databases">
        <authorList>
            <person name="Cohen D.B."/>
            <person name="Kent A.D."/>
        </authorList>
    </citation>
    <scope>NUCLEOTIDE SEQUENCE</scope>
</reference>
<dbReference type="FunFam" id="3.30.420.10:FF:000032">
    <property type="entry name" value="Retrovirus-related Pol polyprotein from transposon 297-like Protein"/>
    <property type="match status" value="1"/>
</dbReference>
<dbReference type="InterPro" id="IPR050951">
    <property type="entry name" value="Retrovirus_Pol_polyprotein"/>
</dbReference>
<keyword evidence="2" id="KW-0548">Nucleotidyltransferase</keyword>
<dbReference type="InterPro" id="IPR012337">
    <property type="entry name" value="RNaseH-like_sf"/>
</dbReference>
<dbReference type="InterPro" id="IPR036397">
    <property type="entry name" value="RNaseH_sf"/>
</dbReference>
<dbReference type="InterPro" id="IPR043502">
    <property type="entry name" value="DNA/RNA_pol_sf"/>
</dbReference>
<dbReference type="PROSITE" id="PS50994">
    <property type="entry name" value="INTEGRASE"/>
    <property type="match status" value="1"/>
</dbReference>
<dbReference type="Gene3D" id="1.10.340.70">
    <property type="match status" value="1"/>
</dbReference>
<dbReference type="Pfam" id="PF17917">
    <property type="entry name" value="RT_RNaseH"/>
    <property type="match status" value="1"/>
</dbReference>
<dbReference type="Gene3D" id="3.30.420.10">
    <property type="entry name" value="Ribonuclease H-like superfamily/Ribonuclease H"/>
    <property type="match status" value="2"/>
</dbReference>
<dbReference type="InterPro" id="IPR001584">
    <property type="entry name" value="Integrase_cat-core"/>
</dbReference>
<feature type="domain" description="Integrase catalytic" evidence="8">
    <location>
        <begin position="1454"/>
        <end position="1613"/>
    </location>
</feature>
<dbReference type="InterPro" id="IPR043128">
    <property type="entry name" value="Rev_trsase/Diguanyl_cyclase"/>
</dbReference>
<evidence type="ECO:0000256" key="3">
    <source>
        <dbReference type="ARBA" id="ARBA00022722"/>
    </source>
</evidence>
<sequence length="1748" mass="196703">MPPKTRQRRNQREVSVHTEHSRAESAVNIQGEDQQRPPPSGQNQEVPPTNLLLELIQNLQQNQSELAEAIKQLKEKDAGTKTPPQNGEENQEKPHQDSGSHEKEATFVTMSDIADLLKQEREKNPKEPRLFVRKPPYPAELLKQPYPEKYIAPTFSRFDGRKGSALVHISKFVDSMGAYAGNGDLCLREFSKSLDDRAYTWYTTLPPGSVKVWEDMVELFCGKYFQAEEKITLVNLHTTKQASGEDLLRYIHRFRDISLDCYANYEEGELVGVCIDNMLPEFRAHLENLDISRFGQLLQKARKTALSVKPHTEKPKEKKNPPQVLTVSTVNNKRKKSNERSFDEAPPPVPCTLEEMKAILDKWVGRWHYQTSRNSEESELKRTRRIRNSVISIDMSITPQQIVGLLEENFMRKFKTEPWNYLKYNKSDVDADESAAASTAMTPTAIKTLQRNPRFRSLFNQLGLNPEARTAATEAIMAIAADSGAHCFTAETHASRAFLETTNAITFTDEDMEVQYPDHRRPLYLSATINEQRIPQKKIQGAPMEIKGFGGVGEYTKGHIQLVLKVGPIVAFTRFHVVDSVVPYHILLGRPWLHKHQLIPSTYHQCVKGRLNGKPIRIAANSAPFDQSESHFVEAALYDEVTPAGEASLAKPIGIPLPKWEEIRDAPGADLRDLLEQKKKRKAEASTSKSQPQCIRVRLPDGRTVYRLPVSISASLSVEERMHLVELLKEYQDVFAWQYDEMPGIDPKLVAHSLNVEPGTRPVVQPMRTFHPEVEAQITQEVKKLLSAGFIKPIQHPRWLSNIVPVKKKNGQIRCCVDFRNLNKACPKDEFPLPNMDLLIDSAAGHAMFSFMDGFSGYNQIFMSPKDAEKTAFPHAYWELLLHRHAIWTQECRSHISKNHDSNKVFERCRLYKLKMNPLKCAFGVSAGKFLGFLVHQRGIDVDPARASAIATMKPPTTHKELKSFLGKLSYIRRFIPGLAAVTSAFSPLLKKGASFHWSTECQEAFEKVRNIMTKLPTVCAPISGKPLRLYLASNSQAIGALIAQENDNGVEQPIYYVSRTLKDAESRYSGAERSCLALIYASQRLRHYFLAHKVQLMTKSHPIRSLLHRSVLSGRLAQWLLQLSQYEIIAETPTAIKSQAIADLLAQFPGEDNSFITDEVPGEINEVFLAGLADSVWTLRFDGSSTATSAGAGIVLYKDDGEAVTKSFKFDFPCSNNAAEYEAYLAGLAIAYEMGIKHLRVIGDSNLVVCQARGEFSLKEPSLAPYRALAQKFEARFSTFEIEHAQRNENRRLPGGVLARCISLEGSKGKACLKSMRQTCGDGGAIQPLPQTSAAGIFLAKHECRSSRGTKPMPNLPIPLQQRRGGTLFRKGFHGEPLRCLGLSESQMVMKETHAGECGEHQGKKRLYQCLLTLGYYWPTMKKDAADFVKTCHTCQVQANLIHTHPTSLQNMATPWPFHTWGLDLIGPINPASGGCIWILVATEYFTKWVEAIPLRKATGGAVANFIREHIITRFGIPYKLITDNGTPFINKDVREVLEHYRVKHRRSTPYYPQGNGQAEATNRMLLRILSKMVFDYGNDWKAHLADVLWAYRSSPKTATGFTPFSLVYGTDTISPTELVVPSPRVMQGSELEVDANMCAEARMADLEGLDEARDLAKAKAQRNYQKMANVYSKALRVRIFAEGQMVLKAAEFVRRNLPSPSKFSPNWDGPYIIREAHGSGYYRLSKSDGTALADPINGKWLKHYYS</sequence>
<dbReference type="CDD" id="cd09279">
    <property type="entry name" value="RNase_HI_like"/>
    <property type="match status" value="1"/>
</dbReference>
<dbReference type="InterPro" id="IPR002156">
    <property type="entry name" value="RNaseH_domain"/>
</dbReference>
<gene>
    <name evidence="9" type="ORF">FSB_LOCUS16314</name>
</gene>
<feature type="region of interest" description="Disordered" evidence="7">
    <location>
        <begin position="305"/>
        <end position="349"/>
    </location>
</feature>
<evidence type="ECO:0000256" key="5">
    <source>
        <dbReference type="ARBA" id="ARBA00022801"/>
    </source>
</evidence>
<feature type="region of interest" description="Disordered" evidence="7">
    <location>
        <begin position="76"/>
        <end position="104"/>
    </location>
</feature>
<evidence type="ECO:0000256" key="6">
    <source>
        <dbReference type="ARBA" id="ARBA00022918"/>
    </source>
</evidence>
<keyword evidence="5" id="KW-0378">Hydrolase</keyword>
<keyword evidence="1" id="KW-0808">Transferase</keyword>
<dbReference type="InterPro" id="IPR041588">
    <property type="entry name" value="Integrase_H2C2"/>
</dbReference>
<evidence type="ECO:0000256" key="7">
    <source>
        <dbReference type="SAM" id="MobiDB-lite"/>
    </source>
</evidence>
<dbReference type="Gene3D" id="3.10.10.10">
    <property type="entry name" value="HIV Type 1 Reverse Transcriptase, subunit A, domain 1"/>
    <property type="match status" value="1"/>
</dbReference>
<keyword evidence="6" id="KW-0695">RNA-directed DNA polymerase</keyword>
<evidence type="ECO:0000256" key="1">
    <source>
        <dbReference type="ARBA" id="ARBA00022679"/>
    </source>
</evidence>
<dbReference type="CDD" id="cd01647">
    <property type="entry name" value="RT_LTR"/>
    <property type="match status" value="1"/>
</dbReference>
<evidence type="ECO:0000259" key="8">
    <source>
        <dbReference type="PROSITE" id="PS50994"/>
    </source>
</evidence>
<feature type="compositionally biased region" description="Basic and acidic residues" evidence="7">
    <location>
        <begin position="10"/>
        <end position="23"/>
    </location>
</feature>
<dbReference type="Pfam" id="PF00665">
    <property type="entry name" value="rve"/>
    <property type="match status" value="1"/>
</dbReference>
<feature type="region of interest" description="Disordered" evidence="7">
    <location>
        <begin position="1"/>
        <end position="50"/>
    </location>
</feature>
<dbReference type="InterPro" id="IPR041373">
    <property type="entry name" value="RT_RNaseH"/>
</dbReference>
<dbReference type="Pfam" id="PF03732">
    <property type="entry name" value="Retrotrans_gag"/>
    <property type="match status" value="1"/>
</dbReference>
<evidence type="ECO:0000256" key="4">
    <source>
        <dbReference type="ARBA" id="ARBA00022759"/>
    </source>
</evidence>
<dbReference type="Pfam" id="PF17921">
    <property type="entry name" value="Integrase_H2C2"/>
    <property type="match status" value="1"/>
</dbReference>
<keyword evidence="4" id="KW-0255">Endonuclease</keyword>
<evidence type="ECO:0000256" key="2">
    <source>
        <dbReference type="ARBA" id="ARBA00022695"/>
    </source>
</evidence>
<feature type="compositionally biased region" description="Basic and acidic residues" evidence="7">
    <location>
        <begin position="310"/>
        <end position="320"/>
    </location>
</feature>
<feature type="compositionally biased region" description="Basic and acidic residues" evidence="7">
    <location>
        <begin position="90"/>
        <end position="104"/>
    </location>
</feature>
<dbReference type="GO" id="GO:0003964">
    <property type="term" value="F:RNA-directed DNA polymerase activity"/>
    <property type="evidence" value="ECO:0007669"/>
    <property type="project" value="UniProtKB-KW"/>
</dbReference>